<dbReference type="OrthoDB" id="166327at2157"/>
<evidence type="ECO:0000313" key="3">
    <source>
        <dbReference type="EMBL" id="MXV61893.1"/>
    </source>
</evidence>
<dbReference type="Proteomes" id="UP000434101">
    <property type="component" value="Unassembled WGS sequence"/>
</dbReference>
<comment type="caution">
    <text evidence="3">The sequence shown here is derived from an EMBL/GenBank/DDBJ whole genome shotgun (WGS) entry which is preliminary data.</text>
</comment>
<gene>
    <name evidence="3" type="ORF">GS429_07455</name>
</gene>
<evidence type="ECO:0000256" key="1">
    <source>
        <dbReference type="SAM" id="MobiDB-lite"/>
    </source>
</evidence>
<organism evidence="3 4">
    <name type="scientific">Natronorubrum halalkaliphilum</name>
    <dbReference type="NCBI Taxonomy" id="2691917"/>
    <lineage>
        <taxon>Archaea</taxon>
        <taxon>Methanobacteriati</taxon>
        <taxon>Methanobacteriota</taxon>
        <taxon>Stenosarchaea group</taxon>
        <taxon>Halobacteria</taxon>
        <taxon>Halobacteriales</taxon>
        <taxon>Natrialbaceae</taxon>
        <taxon>Natronorubrum</taxon>
    </lineage>
</organism>
<reference evidence="3 4" key="1">
    <citation type="submission" date="2020-01" db="EMBL/GenBank/DDBJ databases">
        <title>Natronorubrum sp. JWXQ-INN 674 isolated from Inner Mongolia Autonomous Region of China.</title>
        <authorList>
            <person name="Xue Q."/>
        </authorList>
    </citation>
    <scope>NUCLEOTIDE SEQUENCE [LARGE SCALE GENOMIC DNA]</scope>
    <source>
        <strain evidence="3 4">JWXQ-INN-674</strain>
    </source>
</reference>
<sequence length="59" mass="6900">MGIETDDQHADERRERAISEFQLDSDDQPNEYRGEITFDEDSSTDELLENLQKIKSNKP</sequence>
<dbReference type="InterPro" id="IPR043902">
    <property type="entry name" value="DUF5786"/>
</dbReference>
<name>A0A6B0VL40_9EURY</name>
<dbReference type="Pfam" id="PF19099">
    <property type="entry name" value="DUF5786"/>
    <property type="match status" value="1"/>
</dbReference>
<feature type="compositionally biased region" description="Basic and acidic residues" evidence="1">
    <location>
        <begin position="1"/>
        <end position="18"/>
    </location>
</feature>
<evidence type="ECO:0000313" key="4">
    <source>
        <dbReference type="Proteomes" id="UP000434101"/>
    </source>
</evidence>
<feature type="domain" description="DUF5786" evidence="2">
    <location>
        <begin position="7"/>
        <end position="55"/>
    </location>
</feature>
<evidence type="ECO:0000259" key="2">
    <source>
        <dbReference type="Pfam" id="PF19099"/>
    </source>
</evidence>
<dbReference type="RefSeq" id="WP_160064163.1">
    <property type="nucleotide sequence ID" value="NZ_WUYX01000026.1"/>
</dbReference>
<accession>A0A6B0VL40</accession>
<feature type="region of interest" description="Disordered" evidence="1">
    <location>
        <begin position="1"/>
        <end position="45"/>
    </location>
</feature>
<protein>
    <recommendedName>
        <fullName evidence="2">DUF5786 domain-containing protein</fullName>
    </recommendedName>
</protein>
<keyword evidence="4" id="KW-1185">Reference proteome</keyword>
<dbReference type="AlphaFoldDB" id="A0A6B0VL40"/>
<proteinExistence type="predicted"/>
<dbReference type="EMBL" id="WUYX01000026">
    <property type="protein sequence ID" value="MXV61893.1"/>
    <property type="molecule type" value="Genomic_DNA"/>
</dbReference>